<dbReference type="Gene3D" id="3.40.50.300">
    <property type="entry name" value="P-loop containing nucleotide triphosphate hydrolases"/>
    <property type="match status" value="2"/>
</dbReference>
<keyword evidence="3" id="KW-0547">Nucleotide-binding</keyword>
<evidence type="ECO:0000256" key="1">
    <source>
        <dbReference type="SAM" id="Coils"/>
    </source>
</evidence>
<dbReference type="PANTHER" id="PTHR30121">
    <property type="entry name" value="UNCHARACTERIZED PROTEIN YJGR-RELATED"/>
    <property type="match status" value="1"/>
</dbReference>
<organism evidence="3 4">
    <name type="scientific">Desulfoferula mesophila</name>
    <dbReference type="NCBI Taxonomy" id="3058419"/>
    <lineage>
        <taxon>Bacteria</taxon>
        <taxon>Pseudomonadati</taxon>
        <taxon>Thermodesulfobacteriota</taxon>
        <taxon>Desulfarculia</taxon>
        <taxon>Desulfarculales</taxon>
        <taxon>Desulfarculaceae</taxon>
        <taxon>Desulfoferula</taxon>
    </lineage>
</organism>
<dbReference type="SUPFAM" id="SSF52540">
    <property type="entry name" value="P-loop containing nucleoside triphosphate hydrolases"/>
    <property type="match status" value="1"/>
</dbReference>
<feature type="domain" description="Helicase HerA central" evidence="2">
    <location>
        <begin position="31"/>
        <end position="75"/>
    </location>
</feature>
<feature type="coiled-coil region" evidence="1">
    <location>
        <begin position="723"/>
        <end position="761"/>
    </location>
</feature>
<keyword evidence="3" id="KW-0067">ATP-binding</keyword>
<sequence length="806" mass="87920">MENYEKLGTFYLGKGYDLAKGKVNEELVLYDSKDLTTHGVIIGMTGSGKTGLGISLLEEALIDNIPVIAIDPKGDLPNLLLSFPDLAPGDFAPWVNPSDAANQGQTLEQFAASQAALWKKGLASWGQGPERIARLKEACDMAVYTPGSNAGLPVSLLRNFDPPSPAEQAEADLWREKVAATASSILSLVGIGADPITSREHVLVSNILESVWKEGKSLDLAGLIRSIAEPPFSRVGVMDLDAFYPPKERFALSMRVNNLLAAPGFEAWLQGEPLDIARMLYTPAGKPRASIFCLSHLGDAERMFFVSMLLNRIISWMRGQPGTTSLRALLYFDEIMGYLPPNGNPPSKAPLLTLLKQARAFGLGCVLSTQNPVDLDYKALSNAGTWWLGRLQTQRDKERVLAGLEGAAAGGRAEFNKQAMDQILAGLGKRVFLLHNVHETRPEVFHVRWAMSYLRGPMTREQIKTLMADKKGAADAPAGSAPAVPAAAADRASEALPLSPQGVEVCYLPASGAGAGLTYFPHLLGVVEAHYQSARYGVKLSRTYAQAYGLEEGFGDPDWGEALELQIDPGQLDAEPLSGASFAELPGGVSAKKFKAWQQALIRYVRQNRQVVLYSAPGYKLTSEVGESEAEFRARLGQAMREKRDLLVAKLRRRYESKLGTLERRLFAAQQAVDRENDQASASKMDMYVSAGATLLGALFGRKTISAGTIGRAGTTLRGTRRIYKEKADVERAEQRVAQVRAEMAELEEALNREVDDIEAQLDPSTQELKEISIQAMAKDLTVNLFGLAWLPYLEDAEGHLYPDWK</sequence>
<keyword evidence="1" id="KW-0175">Coiled coil</keyword>
<evidence type="ECO:0000313" key="3">
    <source>
        <dbReference type="EMBL" id="BEQ13535.1"/>
    </source>
</evidence>
<dbReference type="InterPro" id="IPR027417">
    <property type="entry name" value="P-loop_NTPase"/>
</dbReference>
<keyword evidence="4" id="KW-1185">Reference proteome</keyword>
<name>A0AAU9EC29_9BACT</name>
<dbReference type="PANTHER" id="PTHR30121:SF6">
    <property type="entry name" value="SLR6007 PROTEIN"/>
    <property type="match status" value="1"/>
</dbReference>
<accession>A0AAU9EC29</accession>
<dbReference type="GO" id="GO:0005524">
    <property type="term" value="F:ATP binding"/>
    <property type="evidence" value="ECO:0007669"/>
    <property type="project" value="UniProtKB-KW"/>
</dbReference>
<dbReference type="Pfam" id="PF01935">
    <property type="entry name" value="DUF87"/>
    <property type="match status" value="1"/>
</dbReference>
<protein>
    <submittedName>
        <fullName evidence="3">ATP-binding protein</fullName>
    </submittedName>
</protein>
<dbReference type="KEGG" id="dmp:FAK_06010"/>
<dbReference type="RefSeq" id="WP_338605255.1">
    <property type="nucleotide sequence ID" value="NZ_AP028679.1"/>
</dbReference>
<evidence type="ECO:0000313" key="4">
    <source>
        <dbReference type="Proteomes" id="UP001366166"/>
    </source>
</evidence>
<gene>
    <name evidence="3" type="ORF">FAK_06010</name>
</gene>
<dbReference type="AlphaFoldDB" id="A0AAU9EC29"/>
<dbReference type="InterPro" id="IPR051162">
    <property type="entry name" value="T4SS_component"/>
</dbReference>
<proteinExistence type="predicted"/>
<reference evidence="4" key="1">
    <citation type="journal article" date="2023" name="Arch. Microbiol.">
        <title>Desulfoferula mesophilus gen. nov. sp. nov., a mesophilic sulfate-reducing bacterium isolated from a brackish lake sediment.</title>
        <authorList>
            <person name="Watanabe T."/>
            <person name="Yabe T."/>
            <person name="Tsuji J.M."/>
            <person name="Fukui M."/>
        </authorList>
    </citation>
    <scope>NUCLEOTIDE SEQUENCE [LARGE SCALE GENOMIC DNA]</scope>
    <source>
        <strain evidence="4">12FAK</strain>
    </source>
</reference>
<evidence type="ECO:0000259" key="2">
    <source>
        <dbReference type="Pfam" id="PF01935"/>
    </source>
</evidence>
<dbReference type="Proteomes" id="UP001366166">
    <property type="component" value="Chromosome"/>
</dbReference>
<dbReference type="InterPro" id="IPR002789">
    <property type="entry name" value="HerA_central"/>
</dbReference>
<dbReference type="EMBL" id="AP028679">
    <property type="protein sequence ID" value="BEQ13535.1"/>
    <property type="molecule type" value="Genomic_DNA"/>
</dbReference>